<dbReference type="Proteomes" id="UP000324896">
    <property type="component" value="Unassembled WGS sequence"/>
</dbReference>
<dbReference type="Proteomes" id="UP000247389">
    <property type="component" value="Unassembled WGS sequence"/>
</dbReference>
<dbReference type="STRING" id="54121.SAMN04515653_1086"/>
<keyword evidence="21" id="KW-1185">Reference proteome</keyword>
<dbReference type="EMBL" id="FNEH01000006">
    <property type="protein sequence ID" value="SDI42007.1"/>
    <property type="molecule type" value="Genomic_DNA"/>
</dbReference>
<keyword evidence="7 10" id="KW-1133">Transmembrane helix</keyword>
<dbReference type="Proteomes" id="UP000295472">
    <property type="component" value="Unassembled WGS sequence"/>
</dbReference>
<evidence type="ECO:0000256" key="9">
    <source>
        <dbReference type="ARBA" id="ARBA00040780"/>
    </source>
</evidence>
<evidence type="ECO:0000256" key="2">
    <source>
        <dbReference type="ARBA" id="ARBA00011557"/>
    </source>
</evidence>
<evidence type="ECO:0000313" key="12">
    <source>
        <dbReference type="EMBL" id="PXV61842.1"/>
    </source>
</evidence>
<evidence type="ECO:0000313" key="17">
    <source>
        <dbReference type="EMBL" id="TDS34027.1"/>
    </source>
</evidence>
<evidence type="ECO:0000256" key="8">
    <source>
        <dbReference type="ARBA" id="ARBA00023136"/>
    </source>
</evidence>
<feature type="transmembrane region" description="Helical" evidence="10">
    <location>
        <begin position="75"/>
        <end position="97"/>
    </location>
</feature>
<dbReference type="Proteomes" id="UP000198945">
    <property type="component" value="Unassembled WGS sequence"/>
</dbReference>
<comment type="subcellular location">
    <subcellularLocation>
        <location evidence="1">Cell inner membrane</location>
        <topology evidence="1">Multi-pass membrane protein</topology>
    </subcellularLocation>
    <subcellularLocation>
        <location evidence="10">Cell membrane</location>
        <topology evidence="10">Multi-pass membrane protein</topology>
    </subcellularLocation>
</comment>
<evidence type="ECO:0000256" key="10">
    <source>
        <dbReference type="RuleBase" id="RU363032"/>
    </source>
</evidence>
<evidence type="ECO:0000313" key="25">
    <source>
        <dbReference type="Proteomes" id="UP000324896"/>
    </source>
</evidence>
<evidence type="ECO:0000313" key="21">
    <source>
        <dbReference type="Proteomes" id="UP000199519"/>
    </source>
</evidence>
<evidence type="ECO:0000313" key="20">
    <source>
        <dbReference type="Proteomes" id="UP000198945"/>
    </source>
</evidence>
<evidence type="ECO:0000256" key="5">
    <source>
        <dbReference type="ARBA" id="ARBA00022519"/>
    </source>
</evidence>
<dbReference type="CDD" id="cd06261">
    <property type="entry name" value="TM_PBP2"/>
    <property type="match status" value="1"/>
</dbReference>
<sequence length="295" mass="33311">MNSKFAKKYRYLAYLLIAPSIIIVTTFLIYPSAQSLYLSFFRSTPFGNRQIFVGIENFQRLLTSPAYWNSLTRSLVFTAITVFISISSALILAVVTNKKIKGAKIYKSLLIWPFAFSFAFAGIIWGVLLHPNVGIMSYYIKLLTTLDFNWINNGTAAFTLIIIASSWRMLGYNFIFFIAALQNVSPELLEAADIDGASPVTKFWKITFPLISPITFFLLIMNTLQVFFLTFGVVDVLTQGGPARATDIVTYKLFRDAFLSMRTGYASAQSIILFVFVAIITIIQFKYAGEKVFYQ</sequence>
<dbReference type="PROSITE" id="PS50928">
    <property type="entry name" value="ABC_TM1"/>
    <property type="match status" value="1"/>
</dbReference>
<feature type="transmembrane region" description="Helical" evidence="10">
    <location>
        <begin position="148"/>
        <end position="167"/>
    </location>
</feature>
<evidence type="ECO:0000256" key="3">
    <source>
        <dbReference type="ARBA" id="ARBA00022448"/>
    </source>
</evidence>
<dbReference type="GO" id="GO:0005886">
    <property type="term" value="C:plasma membrane"/>
    <property type="evidence" value="ECO:0007669"/>
    <property type="project" value="UniProtKB-SubCell"/>
</dbReference>
<protein>
    <recommendedName>
        <fullName evidence="9">sn-glycerol-3-phosphate transport system permease protein UgpA</fullName>
    </recommendedName>
</protein>
<evidence type="ECO:0000313" key="18">
    <source>
        <dbReference type="EMBL" id="TDX37102.1"/>
    </source>
</evidence>
<dbReference type="Proteomes" id="UP000199519">
    <property type="component" value="Unassembled WGS sequence"/>
</dbReference>
<keyword evidence="3 10" id="KW-0813">Transport</keyword>
<dbReference type="GeneID" id="57013831"/>
<dbReference type="EMBL" id="FOHG01000006">
    <property type="protein sequence ID" value="SES78523.1"/>
    <property type="molecule type" value="Genomic_DNA"/>
</dbReference>
<evidence type="ECO:0000256" key="6">
    <source>
        <dbReference type="ARBA" id="ARBA00022692"/>
    </source>
</evidence>
<evidence type="ECO:0000313" key="14">
    <source>
        <dbReference type="EMBL" id="SDF95836.1"/>
    </source>
</evidence>
<comment type="subunit">
    <text evidence="2">The complex is composed of two ATP-binding proteins (UgpC), two transmembrane proteins (UgpA and UgpE) and a solute-binding protein (UgpB).</text>
</comment>
<dbReference type="PANTHER" id="PTHR43227">
    <property type="entry name" value="BLL4140 PROTEIN"/>
    <property type="match status" value="1"/>
</dbReference>
<reference evidence="17 24" key="3">
    <citation type="submission" date="2019-03" db="EMBL/GenBank/DDBJ databases">
        <title>Deep subsurface shale carbon reservoir microbial communities from Ohio and West Virginia, USA.</title>
        <authorList>
            <person name="Wrighton K."/>
        </authorList>
    </citation>
    <scope>NUCLEOTIDE SEQUENCE [LARGE SCALE GENOMIC DNA]</scope>
    <source>
        <strain evidence="17 24">UTICA-S4D12</strain>
    </source>
</reference>
<keyword evidence="4" id="KW-1003">Cell membrane</keyword>
<feature type="transmembrane region" description="Helical" evidence="10">
    <location>
        <begin position="109"/>
        <end position="128"/>
    </location>
</feature>
<dbReference type="EMBL" id="SOEF01000043">
    <property type="protein sequence ID" value="TDX37102.1"/>
    <property type="molecule type" value="Genomic_DNA"/>
</dbReference>
<keyword evidence="6 10" id="KW-0812">Transmembrane</keyword>
<reference evidence="18 23" key="4">
    <citation type="submission" date="2019-03" db="EMBL/GenBank/DDBJ databases">
        <title>Subsurface microbial communities from deep shales in Ohio and West Virginia, USA.</title>
        <authorList>
            <person name="Wrighton K."/>
        </authorList>
    </citation>
    <scope>NUCLEOTIDE SEQUENCE [LARGE SCALE GENOMIC DNA]</scope>
    <source>
        <strain evidence="18 23">DSMZ 11287</strain>
        <strain evidence="12 22">MSL28</strain>
    </source>
</reference>
<evidence type="ECO:0000256" key="7">
    <source>
        <dbReference type="ARBA" id="ARBA00022989"/>
    </source>
</evidence>
<evidence type="ECO:0000313" key="22">
    <source>
        <dbReference type="Proteomes" id="UP000247389"/>
    </source>
</evidence>
<dbReference type="SUPFAM" id="SSF161098">
    <property type="entry name" value="MetI-like"/>
    <property type="match status" value="1"/>
</dbReference>
<dbReference type="EMBL" id="QICM01000043">
    <property type="protein sequence ID" value="PXV61842.1"/>
    <property type="molecule type" value="Genomic_DNA"/>
</dbReference>
<dbReference type="InterPro" id="IPR035906">
    <property type="entry name" value="MetI-like_sf"/>
</dbReference>
<reference evidence="15 20" key="1">
    <citation type="submission" date="2016-10" db="EMBL/GenBank/DDBJ databases">
        <authorList>
            <person name="de Groot N.N."/>
        </authorList>
    </citation>
    <scope>NUCLEOTIDE SEQUENCE [LARGE SCALE GENOMIC DNA]</scope>
    <source>
        <strain evidence="15 20">WG7</strain>
    </source>
</reference>
<gene>
    <name evidence="17" type="ORF">BY453_103187</name>
    <name evidence="18" type="ORF">C7954_1437</name>
    <name evidence="12" type="ORF">C8C78_1437</name>
    <name evidence="13" type="ORF">SAMN04488597_1258</name>
    <name evidence="14" type="ORF">SAMN04488598_1348</name>
    <name evidence="16" type="ORF">SAMN04515652_1068</name>
    <name evidence="15" type="ORF">SAMN04515654_1066</name>
</gene>
<dbReference type="OrthoDB" id="9779462at2"/>
<dbReference type="PANTHER" id="PTHR43227:SF9">
    <property type="entry name" value="SN-GLYCEROL-3-PHOSPHATE TRANSPORT SYSTEM PERMEASE PROTEIN UGPA"/>
    <property type="match status" value="1"/>
</dbReference>
<comment type="similarity">
    <text evidence="10">Belongs to the binding-protein-dependent transport system permease family.</text>
</comment>
<name>A0A1G6RUF6_9FIRM</name>
<evidence type="ECO:0000313" key="24">
    <source>
        <dbReference type="Proteomes" id="UP000295758"/>
    </source>
</evidence>
<dbReference type="RefSeq" id="WP_073160625.1">
    <property type="nucleotide sequence ID" value="NZ_FMYT01000025.1"/>
</dbReference>
<dbReference type="AlphaFoldDB" id="A0A1G6RUF6"/>
<proteinExistence type="inferred from homology"/>
<keyword evidence="5" id="KW-0997">Cell inner membrane</keyword>
<dbReference type="GO" id="GO:0055085">
    <property type="term" value="P:transmembrane transport"/>
    <property type="evidence" value="ECO:0007669"/>
    <property type="project" value="InterPro"/>
</dbReference>
<evidence type="ECO:0000256" key="4">
    <source>
        <dbReference type="ARBA" id="ARBA00022475"/>
    </source>
</evidence>
<evidence type="ECO:0000313" key="23">
    <source>
        <dbReference type="Proteomes" id="UP000295472"/>
    </source>
</evidence>
<feature type="domain" description="ABC transmembrane type-1" evidence="11">
    <location>
        <begin position="71"/>
        <end position="284"/>
    </location>
</feature>
<reference evidence="19 21" key="2">
    <citation type="submission" date="2016-10" db="EMBL/GenBank/DDBJ databases">
        <authorList>
            <person name="Varghese N."/>
            <person name="Submissions S."/>
        </authorList>
    </citation>
    <scope>NUCLEOTIDE SEQUENCE [LARGE SCALE GENOMIC DNA]</scope>
    <source>
        <strain evidence="13 25">WG10</strain>
        <strain evidence="14 21">WG2</strain>
        <strain evidence="16 19">WG5</strain>
    </source>
</reference>
<dbReference type="EMBL" id="FMYT01000025">
    <property type="protein sequence ID" value="SDD07617.1"/>
    <property type="molecule type" value="Genomic_DNA"/>
</dbReference>
<dbReference type="Proteomes" id="UP000295758">
    <property type="component" value="Unassembled WGS sequence"/>
</dbReference>
<evidence type="ECO:0000259" key="11">
    <source>
        <dbReference type="PROSITE" id="PS50928"/>
    </source>
</evidence>
<feature type="transmembrane region" description="Helical" evidence="10">
    <location>
        <begin position="12"/>
        <end position="33"/>
    </location>
</feature>
<dbReference type="EMBL" id="FNBJ01000034">
    <property type="protein sequence ID" value="SDF95836.1"/>
    <property type="molecule type" value="Genomic_DNA"/>
</dbReference>
<dbReference type="InterPro" id="IPR050809">
    <property type="entry name" value="UgpAE/MalFG_permease"/>
</dbReference>
<evidence type="ECO:0000313" key="19">
    <source>
        <dbReference type="Proteomes" id="UP000198612"/>
    </source>
</evidence>
<dbReference type="EMBL" id="SOAA01000003">
    <property type="protein sequence ID" value="TDS34027.1"/>
    <property type="molecule type" value="Genomic_DNA"/>
</dbReference>
<dbReference type="Gene3D" id="1.10.3720.10">
    <property type="entry name" value="MetI-like"/>
    <property type="match status" value="1"/>
</dbReference>
<keyword evidence="8 10" id="KW-0472">Membrane</keyword>
<dbReference type="Pfam" id="PF00528">
    <property type="entry name" value="BPD_transp_1"/>
    <property type="match status" value="1"/>
</dbReference>
<dbReference type="Proteomes" id="UP000198612">
    <property type="component" value="Unassembled WGS sequence"/>
</dbReference>
<evidence type="ECO:0000313" key="16">
    <source>
        <dbReference type="EMBL" id="SES78523.1"/>
    </source>
</evidence>
<feature type="transmembrane region" description="Helical" evidence="10">
    <location>
        <begin position="210"/>
        <end position="234"/>
    </location>
</feature>
<evidence type="ECO:0000256" key="1">
    <source>
        <dbReference type="ARBA" id="ARBA00004429"/>
    </source>
</evidence>
<feature type="transmembrane region" description="Helical" evidence="10">
    <location>
        <begin position="265"/>
        <end position="285"/>
    </location>
</feature>
<dbReference type="InterPro" id="IPR000515">
    <property type="entry name" value="MetI-like"/>
</dbReference>
<accession>A0A1G6RUF6</accession>
<evidence type="ECO:0000313" key="15">
    <source>
        <dbReference type="EMBL" id="SDI42007.1"/>
    </source>
</evidence>
<organism evidence="13 25">
    <name type="scientific">Halanaerobium congolense</name>
    <dbReference type="NCBI Taxonomy" id="54121"/>
    <lineage>
        <taxon>Bacteria</taxon>
        <taxon>Bacillati</taxon>
        <taxon>Bacillota</taxon>
        <taxon>Clostridia</taxon>
        <taxon>Halanaerobiales</taxon>
        <taxon>Halanaerobiaceae</taxon>
        <taxon>Halanaerobium</taxon>
    </lineage>
</organism>
<evidence type="ECO:0000313" key="13">
    <source>
        <dbReference type="EMBL" id="SDD07617.1"/>
    </source>
</evidence>